<dbReference type="STRING" id="94237.ENSMMOP00000021169"/>
<dbReference type="Ensembl" id="ENSMMOT00000021525.1">
    <property type="protein sequence ID" value="ENSMMOP00000021169.1"/>
    <property type="gene ID" value="ENSMMOG00000016102.1"/>
</dbReference>
<dbReference type="AlphaFoldDB" id="A0A3Q3X6Y9"/>
<keyword evidence="4" id="KW-0408">Iron</keyword>
<comment type="similarity">
    <text evidence="2">Belongs to the cytochrome P450 family.</text>
</comment>
<proteinExistence type="inferred from homology"/>
<dbReference type="InterPro" id="IPR002401">
    <property type="entry name" value="Cyt_P450_E_grp-I"/>
</dbReference>
<keyword evidence="5" id="KW-0472">Membrane</keyword>
<organism evidence="6 7">
    <name type="scientific">Mola mola</name>
    <name type="common">Ocean sunfish</name>
    <name type="synonym">Tetraodon mola</name>
    <dbReference type="NCBI Taxonomy" id="94237"/>
    <lineage>
        <taxon>Eukaryota</taxon>
        <taxon>Metazoa</taxon>
        <taxon>Chordata</taxon>
        <taxon>Craniata</taxon>
        <taxon>Vertebrata</taxon>
        <taxon>Euteleostomi</taxon>
        <taxon>Actinopterygii</taxon>
        <taxon>Neopterygii</taxon>
        <taxon>Teleostei</taxon>
        <taxon>Neoteleostei</taxon>
        <taxon>Acanthomorphata</taxon>
        <taxon>Eupercaria</taxon>
        <taxon>Tetraodontiformes</taxon>
        <taxon>Molidae</taxon>
        <taxon>Mola</taxon>
    </lineage>
</organism>
<feature type="transmembrane region" description="Helical" evidence="5">
    <location>
        <begin position="12"/>
        <end position="32"/>
    </location>
</feature>
<comment type="cofactor">
    <cofactor evidence="1">
        <name>heme</name>
        <dbReference type="ChEBI" id="CHEBI:30413"/>
    </cofactor>
</comment>
<sequence>METIYSVLGLEWVDSKCILIFLFVFVLLTDFLKNRVPANFPPGPRSLPLIGDLHRIDTSRLHLQFMEVSQKYGNIFTLRVFGGRVVIINGYKLMREALVEKGEDFVDRPVIPFVLPKGLVVSNGNKWKQQRRFALHTLRNFGVGKKSLEPSIQQECQYLTEAFSSCAAPFLIEFYILVLDGNFCLI</sequence>
<evidence type="ECO:0000256" key="5">
    <source>
        <dbReference type="SAM" id="Phobius"/>
    </source>
</evidence>
<protein>
    <submittedName>
        <fullName evidence="6">Uncharacterized protein</fullName>
    </submittedName>
</protein>
<dbReference type="InterPro" id="IPR036396">
    <property type="entry name" value="Cyt_P450_sf"/>
</dbReference>
<evidence type="ECO:0000256" key="2">
    <source>
        <dbReference type="ARBA" id="ARBA00010617"/>
    </source>
</evidence>
<dbReference type="PANTHER" id="PTHR24300">
    <property type="entry name" value="CYTOCHROME P450 508A4-RELATED"/>
    <property type="match status" value="1"/>
</dbReference>
<evidence type="ECO:0000256" key="3">
    <source>
        <dbReference type="ARBA" id="ARBA00022723"/>
    </source>
</evidence>
<dbReference type="InterPro" id="IPR001128">
    <property type="entry name" value="Cyt_P450"/>
</dbReference>
<dbReference type="OMA" id="TRTHEDM"/>
<dbReference type="GO" id="GO:0006805">
    <property type="term" value="P:xenobiotic metabolic process"/>
    <property type="evidence" value="ECO:0007669"/>
    <property type="project" value="TreeGrafter"/>
</dbReference>
<accession>A0A3Q3X6Y9</accession>
<dbReference type="GO" id="GO:0005506">
    <property type="term" value="F:iron ion binding"/>
    <property type="evidence" value="ECO:0007669"/>
    <property type="project" value="InterPro"/>
</dbReference>
<dbReference type="InterPro" id="IPR050182">
    <property type="entry name" value="Cytochrome_P450_fam2"/>
</dbReference>
<dbReference type="Gene3D" id="1.10.630.10">
    <property type="entry name" value="Cytochrome P450"/>
    <property type="match status" value="1"/>
</dbReference>
<name>A0A3Q3X6Y9_MOLML</name>
<dbReference type="GO" id="GO:0006082">
    <property type="term" value="P:organic acid metabolic process"/>
    <property type="evidence" value="ECO:0007669"/>
    <property type="project" value="TreeGrafter"/>
</dbReference>
<reference evidence="6" key="2">
    <citation type="submission" date="2025-09" db="UniProtKB">
        <authorList>
            <consortium name="Ensembl"/>
        </authorList>
    </citation>
    <scope>IDENTIFICATION</scope>
</reference>
<dbReference type="GO" id="GO:0016712">
    <property type="term" value="F:oxidoreductase activity, acting on paired donors, with incorporation or reduction of molecular oxygen, reduced flavin or flavoprotein as one donor, and incorporation of one atom of oxygen"/>
    <property type="evidence" value="ECO:0007669"/>
    <property type="project" value="TreeGrafter"/>
</dbReference>
<keyword evidence="5" id="KW-1133">Transmembrane helix</keyword>
<dbReference type="GO" id="GO:0020037">
    <property type="term" value="F:heme binding"/>
    <property type="evidence" value="ECO:0007669"/>
    <property type="project" value="InterPro"/>
</dbReference>
<dbReference type="GO" id="GO:0005737">
    <property type="term" value="C:cytoplasm"/>
    <property type="evidence" value="ECO:0007669"/>
    <property type="project" value="TreeGrafter"/>
</dbReference>
<evidence type="ECO:0000313" key="6">
    <source>
        <dbReference type="Ensembl" id="ENSMMOP00000021169.1"/>
    </source>
</evidence>
<keyword evidence="3" id="KW-0479">Metal-binding</keyword>
<reference evidence="6" key="1">
    <citation type="submission" date="2025-08" db="UniProtKB">
        <authorList>
            <consortium name="Ensembl"/>
        </authorList>
    </citation>
    <scope>IDENTIFICATION</scope>
</reference>
<evidence type="ECO:0000313" key="7">
    <source>
        <dbReference type="Proteomes" id="UP000261620"/>
    </source>
</evidence>
<evidence type="ECO:0000256" key="4">
    <source>
        <dbReference type="ARBA" id="ARBA00023004"/>
    </source>
</evidence>
<dbReference type="Proteomes" id="UP000261620">
    <property type="component" value="Unplaced"/>
</dbReference>
<keyword evidence="7" id="KW-1185">Reference proteome</keyword>
<dbReference type="PRINTS" id="PR00463">
    <property type="entry name" value="EP450I"/>
</dbReference>
<dbReference type="PANTHER" id="PTHR24300:SF301">
    <property type="entry name" value="CYP2J25 PROTEIN-RELATED"/>
    <property type="match status" value="1"/>
</dbReference>
<evidence type="ECO:0000256" key="1">
    <source>
        <dbReference type="ARBA" id="ARBA00001971"/>
    </source>
</evidence>
<keyword evidence="5" id="KW-0812">Transmembrane</keyword>
<dbReference type="Pfam" id="PF00067">
    <property type="entry name" value="p450"/>
    <property type="match status" value="1"/>
</dbReference>
<dbReference type="SUPFAM" id="SSF48264">
    <property type="entry name" value="Cytochrome P450"/>
    <property type="match status" value="1"/>
</dbReference>